<dbReference type="InterPro" id="IPR056112">
    <property type="entry name" value="DUF7695"/>
</dbReference>
<dbReference type="Pfam" id="PF24749">
    <property type="entry name" value="DUF7695"/>
    <property type="match status" value="1"/>
</dbReference>
<sequence length="93" mass="10374">MPSIVYGSIRYSQVRHAIYCKICSTTIESLSVHDFKFCPCGAVGIDGGISAGNRILGKLSDMEERSMYRTVVNGRKIWLPQSVIEERFTALSK</sequence>
<name>A0A6C0KXY1_9ZZZZ</name>
<dbReference type="EMBL" id="MN740996">
    <property type="protein sequence ID" value="QHU22111.1"/>
    <property type="molecule type" value="Genomic_DNA"/>
</dbReference>
<reference evidence="2" key="1">
    <citation type="journal article" date="2020" name="Nature">
        <title>Giant virus diversity and host interactions through global metagenomics.</title>
        <authorList>
            <person name="Schulz F."/>
            <person name="Roux S."/>
            <person name="Paez-Espino D."/>
            <person name="Jungbluth S."/>
            <person name="Walsh D.A."/>
            <person name="Denef V.J."/>
            <person name="McMahon K.D."/>
            <person name="Konstantinidis K.T."/>
            <person name="Eloe-Fadrosh E.A."/>
            <person name="Kyrpides N.C."/>
            <person name="Woyke T."/>
        </authorList>
    </citation>
    <scope>NUCLEOTIDE SEQUENCE</scope>
    <source>
        <strain evidence="2">GVMAG-S-3300013286-35</strain>
    </source>
</reference>
<evidence type="ECO:0000313" key="2">
    <source>
        <dbReference type="EMBL" id="QHU22111.1"/>
    </source>
</evidence>
<organism evidence="2">
    <name type="scientific">viral metagenome</name>
    <dbReference type="NCBI Taxonomy" id="1070528"/>
    <lineage>
        <taxon>unclassified sequences</taxon>
        <taxon>metagenomes</taxon>
        <taxon>organismal metagenomes</taxon>
    </lineage>
</organism>
<accession>A0A6C0KXY1</accession>
<protein>
    <recommendedName>
        <fullName evidence="1">DUF7695 domain-containing protein</fullName>
    </recommendedName>
</protein>
<feature type="domain" description="DUF7695" evidence="1">
    <location>
        <begin position="15"/>
        <end position="68"/>
    </location>
</feature>
<proteinExistence type="predicted"/>
<evidence type="ECO:0000259" key="1">
    <source>
        <dbReference type="Pfam" id="PF24749"/>
    </source>
</evidence>
<dbReference type="AlphaFoldDB" id="A0A6C0KXY1"/>